<dbReference type="PANTHER" id="PTHR30118">
    <property type="entry name" value="HTH-TYPE TRANSCRIPTIONAL REGULATOR LEUO-RELATED"/>
    <property type="match status" value="1"/>
</dbReference>
<dbReference type="Proteomes" id="UP000015503">
    <property type="component" value="Chromosome"/>
</dbReference>
<dbReference type="InterPro" id="IPR000847">
    <property type="entry name" value="LysR_HTH_N"/>
</dbReference>
<protein>
    <submittedName>
        <fullName evidence="6">Putative LysR family transcriptional regulator</fullName>
    </submittedName>
</protein>
<organism evidence="6 7">
    <name type="scientific">Metapseudomonas resinovorans NBRC 106553</name>
    <dbReference type="NCBI Taxonomy" id="1245471"/>
    <lineage>
        <taxon>Bacteria</taxon>
        <taxon>Pseudomonadati</taxon>
        <taxon>Pseudomonadota</taxon>
        <taxon>Gammaproteobacteria</taxon>
        <taxon>Pseudomonadales</taxon>
        <taxon>Pseudomonadaceae</taxon>
        <taxon>Metapseudomonas</taxon>
    </lineage>
</organism>
<evidence type="ECO:0000313" key="7">
    <source>
        <dbReference type="Proteomes" id="UP000015503"/>
    </source>
</evidence>
<dbReference type="GO" id="GO:0003677">
    <property type="term" value="F:DNA binding"/>
    <property type="evidence" value="ECO:0007669"/>
    <property type="project" value="UniProtKB-KW"/>
</dbReference>
<evidence type="ECO:0000256" key="2">
    <source>
        <dbReference type="ARBA" id="ARBA00023015"/>
    </source>
</evidence>
<feature type="domain" description="HTH lysR-type" evidence="5">
    <location>
        <begin position="7"/>
        <end position="64"/>
    </location>
</feature>
<name>S6AKY0_METRE</name>
<evidence type="ECO:0000259" key="5">
    <source>
        <dbReference type="PROSITE" id="PS50931"/>
    </source>
</evidence>
<dbReference type="SUPFAM" id="SSF53850">
    <property type="entry name" value="Periplasmic binding protein-like II"/>
    <property type="match status" value="1"/>
</dbReference>
<dbReference type="Pfam" id="PF00126">
    <property type="entry name" value="HTH_1"/>
    <property type="match status" value="1"/>
</dbReference>
<gene>
    <name evidence="6" type="ORF">PCA10_36180</name>
</gene>
<dbReference type="EMBL" id="AP013068">
    <property type="protein sequence ID" value="BAN49350.1"/>
    <property type="molecule type" value="Genomic_DNA"/>
</dbReference>
<dbReference type="InterPro" id="IPR050389">
    <property type="entry name" value="LysR-type_TF"/>
</dbReference>
<dbReference type="PANTHER" id="PTHR30118:SF15">
    <property type="entry name" value="TRANSCRIPTIONAL REGULATORY PROTEIN"/>
    <property type="match status" value="1"/>
</dbReference>
<keyword evidence="7" id="KW-1185">Reference proteome</keyword>
<evidence type="ECO:0000256" key="3">
    <source>
        <dbReference type="ARBA" id="ARBA00023125"/>
    </source>
</evidence>
<dbReference type="InterPro" id="IPR036390">
    <property type="entry name" value="WH_DNA-bd_sf"/>
</dbReference>
<dbReference type="KEGG" id="pre:PCA10_36180"/>
<dbReference type="OrthoDB" id="8839911at2"/>
<dbReference type="eggNOG" id="COG0583">
    <property type="taxonomic scope" value="Bacteria"/>
</dbReference>
<dbReference type="STRING" id="1245471.PCA10_36180"/>
<dbReference type="RefSeq" id="WP_016493492.1">
    <property type="nucleotide sequence ID" value="NC_021499.1"/>
</dbReference>
<evidence type="ECO:0000313" key="6">
    <source>
        <dbReference type="EMBL" id="BAN49350.1"/>
    </source>
</evidence>
<keyword evidence="2" id="KW-0805">Transcription regulation</keyword>
<evidence type="ECO:0000256" key="4">
    <source>
        <dbReference type="ARBA" id="ARBA00023163"/>
    </source>
</evidence>
<accession>S6AKY0</accession>
<evidence type="ECO:0000256" key="1">
    <source>
        <dbReference type="ARBA" id="ARBA00009437"/>
    </source>
</evidence>
<dbReference type="InterPro" id="IPR036388">
    <property type="entry name" value="WH-like_DNA-bd_sf"/>
</dbReference>
<comment type="similarity">
    <text evidence="1">Belongs to the LysR transcriptional regulatory family.</text>
</comment>
<dbReference type="HOGENOM" id="CLU_039613_39_0_6"/>
<dbReference type="InterPro" id="IPR005119">
    <property type="entry name" value="LysR_subst-bd"/>
</dbReference>
<dbReference type="GO" id="GO:0003700">
    <property type="term" value="F:DNA-binding transcription factor activity"/>
    <property type="evidence" value="ECO:0007669"/>
    <property type="project" value="InterPro"/>
</dbReference>
<keyword evidence="4" id="KW-0804">Transcription</keyword>
<dbReference type="AlphaFoldDB" id="S6AKY0"/>
<keyword evidence="3" id="KW-0238">DNA-binding</keyword>
<dbReference type="SUPFAM" id="SSF46785">
    <property type="entry name" value="Winged helix' DNA-binding domain"/>
    <property type="match status" value="1"/>
</dbReference>
<proteinExistence type="inferred from homology"/>
<dbReference type="PROSITE" id="PS50931">
    <property type="entry name" value="HTH_LYSR"/>
    <property type="match status" value="1"/>
</dbReference>
<reference evidence="6 7" key="1">
    <citation type="journal article" date="2013" name="Genome Announc.">
        <title>Complete Genome Sequence of the Carbazole Degrader Pseudomonas resinovorans Strain CA10 (NBRC 106553).</title>
        <authorList>
            <person name="Shintani M."/>
            <person name="Hosoyama A."/>
            <person name="Ohji S."/>
            <person name="Tsuchikane K."/>
            <person name="Takarada H."/>
            <person name="Yamazoe A."/>
            <person name="Fujita N."/>
            <person name="Nojiri H."/>
        </authorList>
    </citation>
    <scope>NUCLEOTIDE SEQUENCE [LARGE SCALE GENOMIC DNA]</scope>
    <source>
        <strain evidence="6 7">NBRC 106553</strain>
    </source>
</reference>
<sequence length="315" mass="35538">MRSDDPFDTYLLRVLCLLVAERSVSRTAIRLNQSQPAISGALKRLRHIFGDPLVIREKNSMVPTERGLQLAQDAQAALDALDHLLTTDEPFNAECCDRTFTLAVPDYLAPPFFADMVRRFRVQSPKARLVTLPMSEGFDFERALAEGEVDIVIGNWPAPPEHLHLAVLLEDEVVCLMARDNPLARPGKLTAERYLNASHLVPLPYSGSQRGVVDSSLASRRMQRAKRVSCPYFALAPYLVSESDLILTTARHFAAYYARRMPLTIQPAPFDFPLMRFYLLWHPTRHRSAAHIWLRGLLMESAQALRAIASTARTF</sequence>
<dbReference type="Gene3D" id="3.40.190.10">
    <property type="entry name" value="Periplasmic binding protein-like II"/>
    <property type="match status" value="2"/>
</dbReference>
<dbReference type="Pfam" id="PF03466">
    <property type="entry name" value="LysR_substrate"/>
    <property type="match status" value="1"/>
</dbReference>
<dbReference type="PATRIC" id="fig|1245471.3.peg.3653"/>
<dbReference type="Gene3D" id="1.10.10.10">
    <property type="entry name" value="Winged helix-like DNA-binding domain superfamily/Winged helix DNA-binding domain"/>
    <property type="match status" value="1"/>
</dbReference>